<evidence type="ECO:0000313" key="2">
    <source>
        <dbReference type="EMBL" id="KAJ8426466.1"/>
    </source>
</evidence>
<dbReference type="PANTHER" id="PTHR31286:SF165">
    <property type="entry name" value="DUF4283 DOMAIN-CONTAINING PROTEIN"/>
    <property type="match status" value="1"/>
</dbReference>
<dbReference type="Proteomes" id="UP001153076">
    <property type="component" value="Unassembled WGS sequence"/>
</dbReference>
<comment type="caution">
    <text evidence="2">The sequence shown here is derived from an EMBL/GenBank/DDBJ whole genome shotgun (WGS) entry which is preliminary data.</text>
</comment>
<name>A0A9Q1GW36_9CARY</name>
<gene>
    <name evidence="2" type="ORF">Cgig2_018386</name>
</gene>
<dbReference type="OrthoDB" id="1939300at2759"/>
<feature type="domain" description="DUF4283" evidence="1">
    <location>
        <begin position="4"/>
        <end position="70"/>
    </location>
</feature>
<dbReference type="PANTHER" id="PTHR31286">
    <property type="entry name" value="GLYCINE-RICH CELL WALL STRUCTURAL PROTEIN 1.8-LIKE"/>
    <property type="match status" value="1"/>
</dbReference>
<reference evidence="2" key="1">
    <citation type="submission" date="2022-04" db="EMBL/GenBank/DDBJ databases">
        <title>Carnegiea gigantea Genome sequencing and assembly v2.</title>
        <authorList>
            <person name="Copetti D."/>
            <person name="Sanderson M.J."/>
            <person name="Burquez A."/>
            <person name="Wojciechowski M.F."/>
        </authorList>
    </citation>
    <scope>NUCLEOTIDE SEQUENCE</scope>
    <source>
        <strain evidence="2">SGP5-SGP5p</strain>
        <tissue evidence="2">Aerial part</tissue>
    </source>
</reference>
<dbReference type="Pfam" id="PF14111">
    <property type="entry name" value="DUF4283"/>
    <property type="match status" value="1"/>
</dbReference>
<dbReference type="InterPro" id="IPR025558">
    <property type="entry name" value="DUF4283"/>
</dbReference>
<dbReference type="AlphaFoldDB" id="A0A9Q1GW36"/>
<organism evidence="2 3">
    <name type="scientific">Carnegiea gigantea</name>
    <dbReference type="NCBI Taxonomy" id="171969"/>
    <lineage>
        <taxon>Eukaryota</taxon>
        <taxon>Viridiplantae</taxon>
        <taxon>Streptophyta</taxon>
        <taxon>Embryophyta</taxon>
        <taxon>Tracheophyta</taxon>
        <taxon>Spermatophyta</taxon>
        <taxon>Magnoliopsida</taxon>
        <taxon>eudicotyledons</taxon>
        <taxon>Gunneridae</taxon>
        <taxon>Pentapetalae</taxon>
        <taxon>Caryophyllales</taxon>
        <taxon>Cactineae</taxon>
        <taxon>Cactaceae</taxon>
        <taxon>Cactoideae</taxon>
        <taxon>Echinocereeae</taxon>
        <taxon>Carnegiea</taxon>
    </lineage>
</organism>
<keyword evidence="3" id="KW-1185">Reference proteome</keyword>
<protein>
    <recommendedName>
        <fullName evidence="1">DUF4283 domain-containing protein</fullName>
    </recommendedName>
</protein>
<sequence>MVDANPSYDVMDVYIRRIWRNQTITKIAMVEKGLFLVRFENEQDKVHVTQRGLYFFDNKPLVVKPWNEAMELNVETMLSLPLWLQFPELDLRYWGSGSLTKIGSTIGIPIKTDKYTRDKEYPHYARMLIEVPLEGPFLETVEFINDYGWSNRGSISSGRQPNATTVHSLDMKAKIGNQTSQDKGEGDGFTEVTRRLAARSIPHTMLKLARYLDLIKPYRYIKGYAIRRGGKH</sequence>
<accession>A0A9Q1GW36</accession>
<proteinExistence type="predicted"/>
<dbReference type="EMBL" id="JAKOGI010001288">
    <property type="protein sequence ID" value="KAJ8426466.1"/>
    <property type="molecule type" value="Genomic_DNA"/>
</dbReference>
<dbReference type="InterPro" id="IPR040256">
    <property type="entry name" value="At4g02000-like"/>
</dbReference>
<evidence type="ECO:0000313" key="3">
    <source>
        <dbReference type="Proteomes" id="UP001153076"/>
    </source>
</evidence>
<evidence type="ECO:0000259" key="1">
    <source>
        <dbReference type="Pfam" id="PF14111"/>
    </source>
</evidence>